<dbReference type="STRING" id="1280946.HY29_16035"/>
<reference evidence="2 3" key="1">
    <citation type="journal article" date="2014" name="Antonie Van Leeuwenhoek">
        <title>Hyphomonas beringensis sp. nov. and Hyphomonas chukchiensis sp. nov., isolated from surface seawater of the Bering Sea and Chukchi Sea.</title>
        <authorList>
            <person name="Li C."/>
            <person name="Lai Q."/>
            <person name="Li G."/>
            <person name="Dong C."/>
            <person name="Wang J."/>
            <person name="Liao Y."/>
            <person name="Shao Z."/>
        </authorList>
    </citation>
    <scope>NUCLEOTIDE SEQUENCE [LARGE SCALE GENOMIC DNA]</scope>
    <source>
        <strain evidence="2 3">25B14_1</strain>
    </source>
</reference>
<keyword evidence="1" id="KW-0812">Transmembrane</keyword>
<accession>A0A062UCC9</accession>
<dbReference type="EMBL" id="AWFF01000045">
    <property type="protein sequence ID" value="KCZ53780.1"/>
    <property type="molecule type" value="Genomic_DNA"/>
</dbReference>
<dbReference type="AlphaFoldDB" id="A0A062UCC9"/>
<dbReference type="eggNOG" id="ENOG5032MAX">
    <property type="taxonomic scope" value="Bacteria"/>
</dbReference>
<proteinExistence type="predicted"/>
<keyword evidence="3" id="KW-1185">Reference proteome</keyword>
<evidence type="ECO:0000313" key="3">
    <source>
        <dbReference type="Proteomes" id="UP000027037"/>
    </source>
</evidence>
<feature type="transmembrane region" description="Helical" evidence="1">
    <location>
        <begin position="29"/>
        <end position="48"/>
    </location>
</feature>
<name>A0A062UCC9_9PROT</name>
<dbReference type="PATRIC" id="fig|1280946.3.peg.2373"/>
<dbReference type="Proteomes" id="UP000027037">
    <property type="component" value="Unassembled WGS sequence"/>
</dbReference>
<sequence>MIALGILMGLVFAFRAAVAILEPGFGFREIYLLGGLVLSGWLIIGGLAEWRHARSLAKSDAPAPKD</sequence>
<organism evidence="2 3">
    <name type="scientific">Hyphomonas beringensis</name>
    <dbReference type="NCBI Taxonomy" id="1280946"/>
    <lineage>
        <taxon>Bacteria</taxon>
        <taxon>Pseudomonadati</taxon>
        <taxon>Pseudomonadota</taxon>
        <taxon>Alphaproteobacteria</taxon>
        <taxon>Hyphomonadales</taxon>
        <taxon>Hyphomonadaceae</taxon>
        <taxon>Hyphomonas</taxon>
    </lineage>
</organism>
<evidence type="ECO:0000313" key="2">
    <source>
        <dbReference type="EMBL" id="KCZ53780.1"/>
    </source>
</evidence>
<evidence type="ECO:0000256" key="1">
    <source>
        <dbReference type="SAM" id="Phobius"/>
    </source>
</evidence>
<gene>
    <name evidence="2" type="ORF">HY29_16035</name>
</gene>
<keyword evidence="1" id="KW-1133">Transmembrane helix</keyword>
<comment type="caution">
    <text evidence="2">The sequence shown here is derived from an EMBL/GenBank/DDBJ whole genome shotgun (WGS) entry which is preliminary data.</text>
</comment>
<protein>
    <submittedName>
        <fullName evidence="2">Uncharacterized protein</fullName>
    </submittedName>
</protein>
<keyword evidence="1" id="KW-0472">Membrane</keyword>